<accession>A0AA50KHA0</accession>
<dbReference type="InterPro" id="IPR044935">
    <property type="entry name" value="DUF5086_sf"/>
</dbReference>
<dbReference type="Gene3D" id="3.90.70.190">
    <property type="entry name" value="Domain of unknown function (DUF5086)"/>
    <property type="match status" value="1"/>
</dbReference>
<dbReference type="Pfam" id="PF16985">
    <property type="entry name" value="DUF5086"/>
    <property type="match status" value="1"/>
</dbReference>
<evidence type="ECO:0000313" key="1">
    <source>
        <dbReference type="EMBL" id="WMB74853.1"/>
    </source>
</evidence>
<dbReference type="RefSeq" id="WP_256613031.1">
    <property type="nucleotide sequence ID" value="NZ_CP132914.1"/>
</dbReference>
<protein>
    <submittedName>
        <fullName evidence="1">DUF5086 family protein</fullName>
    </submittedName>
</protein>
<reference evidence="1" key="1">
    <citation type="submission" date="2023-08" db="EMBL/GenBank/DDBJ databases">
        <title>Complete genome sequence of Shewanella oncorhynchi Z-P2, a siderophore putrebactin-producing bacterium.</title>
        <authorList>
            <person name="Zhang Y."/>
        </authorList>
    </citation>
    <scope>NUCLEOTIDE SEQUENCE</scope>
    <source>
        <strain evidence="1">Z-P2</strain>
    </source>
</reference>
<dbReference type="AlphaFoldDB" id="A0AA50KHA0"/>
<dbReference type="InterPro" id="IPR031561">
    <property type="entry name" value="DUF5086"/>
</dbReference>
<dbReference type="KEGG" id="sog:RA178_09740"/>
<organism evidence="1">
    <name type="scientific">Shewanella oncorhynchi</name>
    <dbReference type="NCBI Taxonomy" id="2726434"/>
    <lineage>
        <taxon>Bacteria</taxon>
        <taxon>Pseudomonadati</taxon>
        <taxon>Pseudomonadota</taxon>
        <taxon>Gammaproteobacteria</taxon>
        <taxon>Alteromonadales</taxon>
        <taxon>Shewanellaceae</taxon>
        <taxon>Shewanella</taxon>
    </lineage>
</organism>
<gene>
    <name evidence="1" type="ORF">RA178_09740</name>
</gene>
<dbReference type="GeneID" id="301339465"/>
<dbReference type="Proteomes" id="UP001236800">
    <property type="component" value="Chromosome"/>
</dbReference>
<dbReference type="EMBL" id="CP132914">
    <property type="protein sequence ID" value="WMB74853.1"/>
    <property type="molecule type" value="Genomic_DNA"/>
</dbReference>
<name>A0AA50KHA0_9GAMM</name>
<sequence length="148" mass="16495">MRNLQRAPALNVMHFEVYVHRILWLISGLLASSAFASDLATHKAGIWTIESTENMSRWVIIHNLESAATTGVFHIEVIGRKHGNAAWQVERLVRHMAITEKVLKASVKDSLNKGGVYPESFDNAYSSWQKENNGKGGAICDTSLIECM</sequence>
<proteinExistence type="predicted"/>